<name>A0A953NA36_9BURK</name>
<comment type="caution">
    <text evidence="1">The sequence shown here is derived from an EMBL/GenBank/DDBJ whole genome shotgun (WGS) entry which is preliminary data.</text>
</comment>
<evidence type="ECO:0008006" key="3">
    <source>
        <dbReference type="Google" id="ProtNLM"/>
    </source>
</evidence>
<gene>
    <name evidence="1" type="ORF">KZZ10_07545</name>
</gene>
<dbReference type="Gene3D" id="3.40.50.12500">
    <property type="match status" value="1"/>
</dbReference>
<sequence length="241" mass="26078">MDGWRARLGFLLPPGNPNVEPELIAMAPKGVSVHFGRMIARGVPGAHDGQDARTRCQLDHIDEPTEMLAHLRPQVIAMAHTASSYMLGREGEIALTARLEKQYDIRFTSAFVSVVAAMEELGVKKIALGTPYAEAQTLAGKATLESYGLKVVNYHRLENVRNIYEETPARAYALAKAANTPEAEVVFLSGVGMPTVEVLDALEKDLGKPVISSVAAMMWNCLRIAGVQPVIPGYGRLLAGE</sequence>
<dbReference type="InterPro" id="IPR053714">
    <property type="entry name" value="Iso_Racemase_Enz_sf"/>
</dbReference>
<evidence type="ECO:0000313" key="1">
    <source>
        <dbReference type="EMBL" id="MBZ1350498.1"/>
    </source>
</evidence>
<evidence type="ECO:0000313" key="2">
    <source>
        <dbReference type="Proteomes" id="UP000739565"/>
    </source>
</evidence>
<dbReference type="PANTHER" id="PTHR40267">
    <property type="entry name" value="BLR3294 PROTEIN"/>
    <property type="match status" value="1"/>
</dbReference>
<accession>A0A953NA36</accession>
<reference evidence="1" key="1">
    <citation type="submission" date="2021-07" db="EMBL/GenBank/DDBJ databases">
        <title>New genus and species of the family Alcaligenaceae.</title>
        <authorList>
            <person name="Hahn M.W."/>
        </authorList>
    </citation>
    <scope>NUCLEOTIDE SEQUENCE</scope>
    <source>
        <strain evidence="1">LF4-65</strain>
    </source>
</reference>
<dbReference type="Proteomes" id="UP000739565">
    <property type="component" value="Unassembled WGS sequence"/>
</dbReference>
<dbReference type="Pfam" id="PF17645">
    <property type="entry name" value="Amdase"/>
    <property type="match status" value="1"/>
</dbReference>
<dbReference type="PANTHER" id="PTHR40267:SF1">
    <property type="entry name" value="BLR3294 PROTEIN"/>
    <property type="match status" value="1"/>
</dbReference>
<proteinExistence type="predicted"/>
<dbReference type="EMBL" id="JAHXRI010000006">
    <property type="protein sequence ID" value="MBZ1350498.1"/>
    <property type="molecule type" value="Genomic_DNA"/>
</dbReference>
<dbReference type="InterPro" id="IPR026286">
    <property type="entry name" value="MaiA/AMDase"/>
</dbReference>
<protein>
    <recommendedName>
        <fullName evidence="3">Arylmalonate decarboxylase</fullName>
    </recommendedName>
</protein>
<organism evidence="1 2">
    <name type="scientific">Zwartia hollandica</name>
    <dbReference type="NCBI Taxonomy" id="324606"/>
    <lineage>
        <taxon>Bacteria</taxon>
        <taxon>Pseudomonadati</taxon>
        <taxon>Pseudomonadota</taxon>
        <taxon>Betaproteobacteria</taxon>
        <taxon>Burkholderiales</taxon>
        <taxon>Alcaligenaceae</taxon>
        <taxon>Zwartia</taxon>
    </lineage>
</organism>
<keyword evidence="2" id="KW-1185">Reference proteome</keyword>
<dbReference type="AlphaFoldDB" id="A0A953NA36"/>
<dbReference type="RefSeq" id="WP_259660874.1">
    <property type="nucleotide sequence ID" value="NZ_JAHXRI010000006.1"/>
</dbReference>
<dbReference type="PIRSF" id="PIRSF015736">
    <property type="entry name" value="MI"/>
    <property type="match status" value="1"/>
</dbReference>